<dbReference type="InterPro" id="IPR044643">
    <property type="entry name" value="TrpF_fam"/>
</dbReference>
<keyword evidence="8 9" id="KW-0413">Isomerase</keyword>
<dbReference type="Gene3D" id="3.20.20.70">
    <property type="entry name" value="Aldolase class I"/>
    <property type="match status" value="1"/>
</dbReference>
<dbReference type="Proteomes" id="UP001595952">
    <property type="component" value="Unassembled WGS sequence"/>
</dbReference>
<evidence type="ECO:0000256" key="4">
    <source>
        <dbReference type="ARBA" id="ARBA00022272"/>
    </source>
</evidence>
<keyword evidence="5 9" id="KW-0028">Amino-acid biosynthesis</keyword>
<evidence type="ECO:0000256" key="9">
    <source>
        <dbReference type="HAMAP-Rule" id="MF_00135"/>
    </source>
</evidence>
<evidence type="ECO:0000313" key="12">
    <source>
        <dbReference type="Proteomes" id="UP001595952"/>
    </source>
</evidence>
<organism evidence="11 12">
    <name type="scientific">Deinococcus hohokamensis</name>
    <dbReference type="NCBI Taxonomy" id="309883"/>
    <lineage>
        <taxon>Bacteria</taxon>
        <taxon>Thermotogati</taxon>
        <taxon>Deinococcota</taxon>
        <taxon>Deinococci</taxon>
        <taxon>Deinococcales</taxon>
        <taxon>Deinococcaceae</taxon>
        <taxon>Deinococcus</taxon>
    </lineage>
</organism>
<dbReference type="EMBL" id="JBHSEI010000014">
    <property type="protein sequence ID" value="MFC4640115.1"/>
    <property type="molecule type" value="Genomic_DNA"/>
</dbReference>
<evidence type="ECO:0000256" key="1">
    <source>
        <dbReference type="ARBA" id="ARBA00001164"/>
    </source>
</evidence>
<dbReference type="PANTHER" id="PTHR42894:SF1">
    <property type="entry name" value="N-(5'-PHOSPHORIBOSYL)ANTHRANILATE ISOMERASE"/>
    <property type="match status" value="1"/>
</dbReference>
<name>A0ABV9IFF0_9DEIO</name>
<evidence type="ECO:0000256" key="2">
    <source>
        <dbReference type="ARBA" id="ARBA00004664"/>
    </source>
</evidence>
<evidence type="ECO:0000313" key="11">
    <source>
        <dbReference type="EMBL" id="MFC4640115.1"/>
    </source>
</evidence>
<evidence type="ECO:0000256" key="5">
    <source>
        <dbReference type="ARBA" id="ARBA00022605"/>
    </source>
</evidence>
<evidence type="ECO:0000259" key="10">
    <source>
        <dbReference type="Pfam" id="PF00697"/>
    </source>
</evidence>
<proteinExistence type="inferred from homology"/>
<dbReference type="CDD" id="cd00405">
    <property type="entry name" value="PRAI"/>
    <property type="match status" value="1"/>
</dbReference>
<dbReference type="Pfam" id="PF00697">
    <property type="entry name" value="PRAI"/>
    <property type="match status" value="1"/>
</dbReference>
<keyword evidence="7 9" id="KW-0057">Aromatic amino acid biosynthesis</keyword>
<dbReference type="InterPro" id="IPR013785">
    <property type="entry name" value="Aldolase_TIM"/>
</dbReference>
<dbReference type="InterPro" id="IPR011060">
    <property type="entry name" value="RibuloseP-bd_barrel"/>
</dbReference>
<keyword evidence="12" id="KW-1185">Reference proteome</keyword>
<evidence type="ECO:0000256" key="8">
    <source>
        <dbReference type="ARBA" id="ARBA00023235"/>
    </source>
</evidence>
<sequence length="207" mass="21509">MKVKVCGITSVADAVLSAEAGADALGFIFAPVSRRLVAPEVTRGAGLSVGPAVARVGVFLNQGLDEVLRTAETARLSAVQIHGQVSSLYVRQLAAYYPVLRVLRPADLAVEAAVWRDHPGVTLMLDAPEPGGGQPLDWDALSGAFPPGAWLAGGLGPQNVAQAIRVLQPAGVDAVSRLEAQPGLKDPAAVRAFVRAAKQAHPQSYPQ</sequence>
<dbReference type="PANTHER" id="PTHR42894">
    <property type="entry name" value="N-(5'-PHOSPHORIBOSYL)ANTHRANILATE ISOMERASE"/>
    <property type="match status" value="1"/>
</dbReference>
<gene>
    <name evidence="9" type="primary">trpF</name>
    <name evidence="11" type="ORF">ACFO0D_17435</name>
</gene>
<comment type="pathway">
    <text evidence="2 9">Amino-acid biosynthesis; L-tryptophan biosynthesis; L-tryptophan from chorismate: step 3/5.</text>
</comment>
<accession>A0ABV9IFF0</accession>
<evidence type="ECO:0000256" key="3">
    <source>
        <dbReference type="ARBA" id="ARBA00012572"/>
    </source>
</evidence>
<comment type="caution">
    <text evidence="11">The sequence shown here is derived from an EMBL/GenBank/DDBJ whole genome shotgun (WGS) entry which is preliminary data.</text>
</comment>
<dbReference type="RefSeq" id="WP_380063100.1">
    <property type="nucleotide sequence ID" value="NZ_JBHSEI010000014.1"/>
</dbReference>
<keyword evidence="6 9" id="KW-0822">Tryptophan biosynthesis</keyword>
<evidence type="ECO:0000256" key="6">
    <source>
        <dbReference type="ARBA" id="ARBA00022822"/>
    </source>
</evidence>
<dbReference type="EC" id="5.3.1.24" evidence="3 9"/>
<protein>
    <recommendedName>
        <fullName evidence="4 9">N-(5'-phosphoribosyl)anthranilate isomerase</fullName>
        <shortName evidence="9">PRAI</shortName>
        <ecNumber evidence="3 9">5.3.1.24</ecNumber>
    </recommendedName>
</protein>
<dbReference type="InterPro" id="IPR001240">
    <property type="entry name" value="PRAI_dom"/>
</dbReference>
<dbReference type="GO" id="GO:0016853">
    <property type="term" value="F:isomerase activity"/>
    <property type="evidence" value="ECO:0007669"/>
    <property type="project" value="UniProtKB-KW"/>
</dbReference>
<evidence type="ECO:0000256" key="7">
    <source>
        <dbReference type="ARBA" id="ARBA00023141"/>
    </source>
</evidence>
<comment type="similarity">
    <text evidence="9">Belongs to the TrpF family.</text>
</comment>
<comment type="catalytic activity">
    <reaction evidence="1 9">
        <text>N-(5-phospho-beta-D-ribosyl)anthranilate = 1-(2-carboxyphenylamino)-1-deoxy-D-ribulose 5-phosphate</text>
        <dbReference type="Rhea" id="RHEA:21540"/>
        <dbReference type="ChEBI" id="CHEBI:18277"/>
        <dbReference type="ChEBI" id="CHEBI:58613"/>
        <dbReference type="EC" id="5.3.1.24"/>
    </reaction>
</comment>
<dbReference type="SUPFAM" id="SSF51366">
    <property type="entry name" value="Ribulose-phoshate binding barrel"/>
    <property type="match status" value="1"/>
</dbReference>
<dbReference type="HAMAP" id="MF_00135">
    <property type="entry name" value="PRAI"/>
    <property type="match status" value="1"/>
</dbReference>
<reference evidence="12" key="1">
    <citation type="journal article" date="2019" name="Int. J. Syst. Evol. Microbiol.">
        <title>The Global Catalogue of Microorganisms (GCM) 10K type strain sequencing project: providing services to taxonomists for standard genome sequencing and annotation.</title>
        <authorList>
            <consortium name="The Broad Institute Genomics Platform"/>
            <consortium name="The Broad Institute Genome Sequencing Center for Infectious Disease"/>
            <person name="Wu L."/>
            <person name="Ma J."/>
        </authorList>
    </citation>
    <scope>NUCLEOTIDE SEQUENCE [LARGE SCALE GENOMIC DNA]</scope>
    <source>
        <strain evidence="12">CCUG 55995</strain>
    </source>
</reference>
<feature type="domain" description="N-(5'phosphoribosyl) anthranilate isomerase (PRAI)" evidence="10">
    <location>
        <begin position="3"/>
        <end position="195"/>
    </location>
</feature>